<reference evidence="1" key="2">
    <citation type="journal article" date="2015" name="Data Brief">
        <title>Shoot transcriptome of the giant reed, Arundo donax.</title>
        <authorList>
            <person name="Barrero R.A."/>
            <person name="Guerrero F.D."/>
            <person name="Moolhuijzen P."/>
            <person name="Goolsby J.A."/>
            <person name="Tidwell J."/>
            <person name="Bellgard S.E."/>
            <person name="Bellgard M.I."/>
        </authorList>
    </citation>
    <scope>NUCLEOTIDE SEQUENCE</scope>
    <source>
        <tissue evidence="1">Shoot tissue taken approximately 20 cm above the soil surface</tissue>
    </source>
</reference>
<evidence type="ECO:0000313" key="1">
    <source>
        <dbReference type="EMBL" id="JAD65825.1"/>
    </source>
</evidence>
<reference evidence="1" key="1">
    <citation type="submission" date="2014-09" db="EMBL/GenBank/DDBJ databases">
        <authorList>
            <person name="Magalhaes I.L.F."/>
            <person name="Oliveira U."/>
            <person name="Santos F.R."/>
            <person name="Vidigal T.H.D.A."/>
            <person name="Brescovit A.D."/>
            <person name="Santos A.J."/>
        </authorList>
    </citation>
    <scope>NUCLEOTIDE SEQUENCE</scope>
    <source>
        <tissue evidence="1">Shoot tissue taken approximately 20 cm above the soil surface</tissue>
    </source>
</reference>
<protein>
    <submittedName>
        <fullName evidence="1">Uncharacterized protein</fullName>
    </submittedName>
</protein>
<organism evidence="1">
    <name type="scientific">Arundo donax</name>
    <name type="common">Giant reed</name>
    <name type="synonym">Donax arundinaceus</name>
    <dbReference type="NCBI Taxonomy" id="35708"/>
    <lineage>
        <taxon>Eukaryota</taxon>
        <taxon>Viridiplantae</taxon>
        <taxon>Streptophyta</taxon>
        <taxon>Embryophyta</taxon>
        <taxon>Tracheophyta</taxon>
        <taxon>Spermatophyta</taxon>
        <taxon>Magnoliopsida</taxon>
        <taxon>Liliopsida</taxon>
        <taxon>Poales</taxon>
        <taxon>Poaceae</taxon>
        <taxon>PACMAD clade</taxon>
        <taxon>Arundinoideae</taxon>
        <taxon>Arundineae</taxon>
        <taxon>Arundo</taxon>
    </lineage>
</organism>
<sequence length="10" mass="1077">MDLEAEATVV</sequence>
<accession>A0A0A9BXD2</accession>
<dbReference type="EMBL" id="GBRH01232070">
    <property type="protein sequence ID" value="JAD65825.1"/>
    <property type="molecule type" value="Transcribed_RNA"/>
</dbReference>
<name>A0A0A9BXD2_ARUDO</name>
<proteinExistence type="predicted"/>